<gene>
    <name evidence="7" type="ORF">CASFOL_033897</name>
</gene>
<feature type="compositionally biased region" description="Polar residues" evidence="5">
    <location>
        <begin position="517"/>
        <end position="531"/>
    </location>
</feature>
<dbReference type="InterPro" id="IPR003653">
    <property type="entry name" value="Peptidase_C48_C"/>
</dbReference>
<evidence type="ECO:0000256" key="3">
    <source>
        <dbReference type="ARBA" id="ARBA00022801"/>
    </source>
</evidence>
<evidence type="ECO:0000256" key="5">
    <source>
        <dbReference type="SAM" id="MobiDB-lite"/>
    </source>
</evidence>
<reference evidence="8" key="1">
    <citation type="journal article" date="2024" name="IScience">
        <title>Strigolactones Initiate the Formation of Haustorium-like Structures in Castilleja.</title>
        <authorList>
            <person name="Buerger M."/>
            <person name="Peterson D."/>
            <person name="Chory J."/>
        </authorList>
    </citation>
    <scope>NUCLEOTIDE SEQUENCE [LARGE SCALE GENOMIC DNA]</scope>
</reference>
<keyword evidence="8" id="KW-1185">Reference proteome</keyword>
<comment type="caution">
    <text evidence="7">The sequence shown here is derived from an EMBL/GenBank/DDBJ whole genome shotgun (WGS) entry which is preliminary data.</text>
</comment>
<evidence type="ECO:0000313" key="7">
    <source>
        <dbReference type="EMBL" id="KAL3622486.1"/>
    </source>
</evidence>
<keyword evidence="4" id="KW-0175">Coiled coil</keyword>
<organism evidence="7 8">
    <name type="scientific">Castilleja foliolosa</name>
    <dbReference type="NCBI Taxonomy" id="1961234"/>
    <lineage>
        <taxon>Eukaryota</taxon>
        <taxon>Viridiplantae</taxon>
        <taxon>Streptophyta</taxon>
        <taxon>Embryophyta</taxon>
        <taxon>Tracheophyta</taxon>
        <taxon>Spermatophyta</taxon>
        <taxon>Magnoliopsida</taxon>
        <taxon>eudicotyledons</taxon>
        <taxon>Gunneridae</taxon>
        <taxon>Pentapetalae</taxon>
        <taxon>asterids</taxon>
        <taxon>lamiids</taxon>
        <taxon>Lamiales</taxon>
        <taxon>Orobanchaceae</taxon>
        <taxon>Pedicularideae</taxon>
        <taxon>Castillejinae</taxon>
        <taxon>Castilleja</taxon>
    </lineage>
</organism>
<evidence type="ECO:0000313" key="8">
    <source>
        <dbReference type="Proteomes" id="UP001632038"/>
    </source>
</evidence>
<dbReference type="Gene3D" id="3.40.395.10">
    <property type="entry name" value="Adenoviral Proteinase, Chain A"/>
    <property type="match status" value="1"/>
</dbReference>
<name>A0ABD3BZE2_9LAMI</name>
<dbReference type="GO" id="GO:0006508">
    <property type="term" value="P:proteolysis"/>
    <property type="evidence" value="ECO:0007669"/>
    <property type="project" value="UniProtKB-KW"/>
</dbReference>
<dbReference type="EMBL" id="JAVIJP010000060">
    <property type="protein sequence ID" value="KAL3622486.1"/>
    <property type="molecule type" value="Genomic_DNA"/>
</dbReference>
<dbReference type="PANTHER" id="PTHR48449">
    <property type="entry name" value="DUF1985 DOMAIN-CONTAINING PROTEIN"/>
    <property type="match status" value="1"/>
</dbReference>
<dbReference type="SUPFAM" id="SSF54001">
    <property type="entry name" value="Cysteine proteinases"/>
    <property type="match status" value="1"/>
</dbReference>
<sequence length="864" mass="99552">MATTDNNNMLIEYNPSQVGVTDAANPTNAANLTIAADSTPANPSDSSTTISDNHNVDSTTGWKWRYPEIRFPEFKKTSILLDVRTELIKEFHNKLGSEMLQRFRESCFGAYLNYPTKKHTPGTAMHLMVSQQDYELQTNGVYRKFIDPENEFGKKGAEYEFVFQWFKNAPKNKKTRASLLKIAKVLFVHGFFYAIDKRQRIANWLWELVEREDEWETFPWGAYSFQILMFRMKNAAVKPQDNYHIFGFSHAFMHFILEAVPGLADIITSKTKHKCVQPRLLKRLFLKKSVNLYLDFFDKQDIQCHEKMEPTEQELIDYTWWPHVDDDVRSSVKYIHKESNAKKTQIKRTLEQSSVLAQCQGDGSITAEEVRPQKRARTTESPNVDSSELLTRILEGVRQENELLEQRLVREIREIAERASRKSDDLRSEIEKLKKTVEELQRHSNYVPFEENVLNFEPSSPTGRGRQSPPPPPKTKTPSPPPVINPPSPSAQTTAQTTTQTTAQITTKKTEQKKTRNIAQSTALKKQTAQGRTPERKTPPPPPSADDLYVPFEGNFIDDIEAFADKTDYVRFRGEGEPEFTPIERLHIISKYLNPIKVRRVTVNKAKANKFITIRRAVRPPKDSEFDTYMNSNHMKAYIAYLESGSKEMRDCGSGMFQYEDASYFKEVENPEVQMDVQDKGQMEKLDPENASIKVLLDIVQGKPVELIESWGQLVPITAVDKIYVVWLAHGHFYPLVVDLVKCEVWLIDSLANQSNEAKRFSRYEATMCLRRILPALLQLTGFYDVRKDLKPVNREWDLRFADKDHCFEQTDGKSCGPFACKMMEVLVTRRQLPNITEKNMKHIRRGIAKRIFSFSKPAPVTTS</sequence>
<feature type="compositionally biased region" description="Low complexity" evidence="5">
    <location>
        <begin position="458"/>
        <end position="467"/>
    </location>
</feature>
<dbReference type="InterPro" id="IPR038765">
    <property type="entry name" value="Papain-like_cys_pep_sf"/>
</dbReference>
<keyword evidence="2" id="KW-0645">Protease</keyword>
<dbReference type="AlphaFoldDB" id="A0ABD3BZE2"/>
<feature type="compositionally biased region" description="Low complexity" evidence="5">
    <location>
        <begin position="490"/>
        <end position="507"/>
    </location>
</feature>
<evidence type="ECO:0000256" key="4">
    <source>
        <dbReference type="SAM" id="Coils"/>
    </source>
</evidence>
<protein>
    <recommendedName>
        <fullName evidence="6">Ubiquitin-like protease family profile domain-containing protein</fullName>
    </recommendedName>
</protein>
<evidence type="ECO:0000256" key="1">
    <source>
        <dbReference type="ARBA" id="ARBA00005234"/>
    </source>
</evidence>
<feature type="domain" description="Ubiquitin-like protease family profile" evidence="6">
    <location>
        <begin position="716"/>
        <end position="853"/>
    </location>
</feature>
<dbReference type="GO" id="GO:0008233">
    <property type="term" value="F:peptidase activity"/>
    <property type="evidence" value="ECO:0007669"/>
    <property type="project" value="UniProtKB-KW"/>
</dbReference>
<dbReference type="PANTHER" id="PTHR48449:SF1">
    <property type="entry name" value="DUF1985 DOMAIN-CONTAINING PROTEIN"/>
    <property type="match status" value="1"/>
</dbReference>
<keyword evidence="3" id="KW-0378">Hydrolase</keyword>
<evidence type="ECO:0000259" key="6">
    <source>
        <dbReference type="Pfam" id="PF02902"/>
    </source>
</evidence>
<dbReference type="Proteomes" id="UP001632038">
    <property type="component" value="Unassembled WGS sequence"/>
</dbReference>
<evidence type="ECO:0000256" key="2">
    <source>
        <dbReference type="ARBA" id="ARBA00022670"/>
    </source>
</evidence>
<accession>A0ABD3BZE2</accession>
<proteinExistence type="inferred from homology"/>
<comment type="similarity">
    <text evidence="1">Belongs to the peptidase C48 family.</text>
</comment>
<feature type="compositionally biased region" description="Pro residues" evidence="5">
    <location>
        <begin position="468"/>
        <end position="489"/>
    </location>
</feature>
<feature type="coiled-coil region" evidence="4">
    <location>
        <begin position="387"/>
        <end position="443"/>
    </location>
</feature>
<feature type="region of interest" description="Disordered" evidence="5">
    <location>
        <begin position="451"/>
        <end position="548"/>
    </location>
</feature>
<dbReference type="Pfam" id="PF02902">
    <property type="entry name" value="Peptidase_C48"/>
    <property type="match status" value="1"/>
</dbReference>